<dbReference type="OrthoDB" id="7945987at2"/>
<feature type="domain" description="HTH arsR-type" evidence="4">
    <location>
        <begin position="14"/>
        <end position="107"/>
    </location>
</feature>
<gene>
    <name evidence="5" type="ORF">D7D52_32615</name>
</gene>
<sequence length="187" mass="21092">MADSTEPEFLTDVAALRLLAHPLRRRIEEQLRAGPVNATSLAQALGESTGATSYHLRQLARHGFVEEAAELSTGKQRWWRAVPGDRRLPRYSSQTEEMRAASAEIARQHLAELVELYQSFERHAGEMGAQADLFTYSRATIRVDSARFEEFFEEYIALVKRYGASGADTEDGRKAVLLRMFSFPETP</sequence>
<dbReference type="Pfam" id="PF12840">
    <property type="entry name" value="HTH_20"/>
    <property type="match status" value="1"/>
</dbReference>
<dbReference type="InterPro" id="IPR036390">
    <property type="entry name" value="WH_DNA-bd_sf"/>
</dbReference>
<dbReference type="AlphaFoldDB" id="A0A386ZMH6"/>
<evidence type="ECO:0000313" key="5">
    <source>
        <dbReference type="EMBL" id="AYF77775.1"/>
    </source>
</evidence>
<keyword evidence="1" id="KW-0805">Transcription regulation</keyword>
<dbReference type="InterPro" id="IPR001845">
    <property type="entry name" value="HTH_ArsR_DNA-bd_dom"/>
</dbReference>
<dbReference type="SUPFAM" id="SSF46785">
    <property type="entry name" value="Winged helix' DNA-binding domain"/>
    <property type="match status" value="1"/>
</dbReference>
<dbReference type="EMBL" id="CP032568">
    <property type="protein sequence ID" value="AYF77775.1"/>
    <property type="molecule type" value="Genomic_DNA"/>
</dbReference>
<dbReference type="PANTHER" id="PTHR33154">
    <property type="entry name" value="TRANSCRIPTIONAL REGULATOR, ARSR FAMILY"/>
    <property type="match status" value="1"/>
</dbReference>
<reference evidence="5 6" key="1">
    <citation type="submission" date="2018-09" db="EMBL/GenBank/DDBJ databases">
        <title>Nocardia yunnanensis sp. nov., an actinomycete isolated from a soil sample.</title>
        <authorList>
            <person name="Zhang J."/>
        </authorList>
    </citation>
    <scope>NUCLEOTIDE SEQUENCE [LARGE SCALE GENOMIC DNA]</scope>
    <source>
        <strain evidence="5 6">CFHS0054</strain>
    </source>
</reference>
<dbReference type="CDD" id="cd00090">
    <property type="entry name" value="HTH_ARSR"/>
    <property type="match status" value="1"/>
</dbReference>
<keyword evidence="6" id="KW-1185">Reference proteome</keyword>
<dbReference type="RefSeq" id="WP_120742573.1">
    <property type="nucleotide sequence ID" value="NZ_CP032568.1"/>
</dbReference>
<keyword evidence="2" id="KW-0238">DNA-binding</keyword>
<name>A0A386ZMH6_9NOCA</name>
<dbReference type="KEGG" id="nyu:D7D52_32615"/>
<dbReference type="SMART" id="SM00418">
    <property type="entry name" value="HTH_ARSR"/>
    <property type="match status" value="1"/>
</dbReference>
<evidence type="ECO:0000256" key="3">
    <source>
        <dbReference type="ARBA" id="ARBA00023163"/>
    </source>
</evidence>
<evidence type="ECO:0000256" key="1">
    <source>
        <dbReference type="ARBA" id="ARBA00023015"/>
    </source>
</evidence>
<dbReference type="GO" id="GO:0003700">
    <property type="term" value="F:DNA-binding transcription factor activity"/>
    <property type="evidence" value="ECO:0007669"/>
    <property type="project" value="InterPro"/>
</dbReference>
<keyword evidence="3" id="KW-0804">Transcription</keyword>
<evidence type="ECO:0000313" key="6">
    <source>
        <dbReference type="Proteomes" id="UP000267164"/>
    </source>
</evidence>
<dbReference type="InterPro" id="IPR036388">
    <property type="entry name" value="WH-like_DNA-bd_sf"/>
</dbReference>
<dbReference type="PANTHER" id="PTHR33154:SF15">
    <property type="entry name" value="REGULATORY PROTEIN ARSR"/>
    <property type="match status" value="1"/>
</dbReference>
<dbReference type="Proteomes" id="UP000267164">
    <property type="component" value="Chromosome"/>
</dbReference>
<dbReference type="Gene3D" id="1.10.10.10">
    <property type="entry name" value="Winged helix-like DNA-binding domain superfamily/Winged helix DNA-binding domain"/>
    <property type="match status" value="1"/>
</dbReference>
<dbReference type="InterPro" id="IPR011991">
    <property type="entry name" value="ArsR-like_HTH"/>
</dbReference>
<evidence type="ECO:0000259" key="4">
    <source>
        <dbReference type="SMART" id="SM00418"/>
    </source>
</evidence>
<organism evidence="5 6">
    <name type="scientific">Nocardia yunnanensis</name>
    <dbReference type="NCBI Taxonomy" id="2382165"/>
    <lineage>
        <taxon>Bacteria</taxon>
        <taxon>Bacillati</taxon>
        <taxon>Actinomycetota</taxon>
        <taxon>Actinomycetes</taxon>
        <taxon>Mycobacteriales</taxon>
        <taxon>Nocardiaceae</taxon>
        <taxon>Nocardia</taxon>
    </lineage>
</organism>
<proteinExistence type="predicted"/>
<evidence type="ECO:0000256" key="2">
    <source>
        <dbReference type="ARBA" id="ARBA00023125"/>
    </source>
</evidence>
<dbReference type="InterPro" id="IPR051081">
    <property type="entry name" value="HTH_MetalResp_TranReg"/>
</dbReference>
<accession>A0A386ZMH6</accession>
<protein>
    <submittedName>
        <fullName evidence="5">ArsR family transcriptional regulator</fullName>
    </submittedName>
</protein>
<dbReference type="GO" id="GO:0003677">
    <property type="term" value="F:DNA binding"/>
    <property type="evidence" value="ECO:0007669"/>
    <property type="project" value="UniProtKB-KW"/>
</dbReference>